<keyword evidence="2" id="KW-1185">Reference proteome</keyword>
<dbReference type="Proteomes" id="UP000814140">
    <property type="component" value="Unassembled WGS sequence"/>
</dbReference>
<accession>A0ACB8SRI8</accession>
<evidence type="ECO:0000313" key="2">
    <source>
        <dbReference type="Proteomes" id="UP000814140"/>
    </source>
</evidence>
<evidence type="ECO:0000313" key="1">
    <source>
        <dbReference type="EMBL" id="KAI0058979.1"/>
    </source>
</evidence>
<comment type="caution">
    <text evidence="1">The sequence shown here is derived from an EMBL/GenBank/DDBJ whole genome shotgun (WGS) entry which is preliminary data.</text>
</comment>
<gene>
    <name evidence="1" type="ORF">BV25DRAFT_1829535</name>
</gene>
<organism evidence="1 2">
    <name type="scientific">Artomyces pyxidatus</name>
    <dbReference type="NCBI Taxonomy" id="48021"/>
    <lineage>
        <taxon>Eukaryota</taxon>
        <taxon>Fungi</taxon>
        <taxon>Dikarya</taxon>
        <taxon>Basidiomycota</taxon>
        <taxon>Agaricomycotina</taxon>
        <taxon>Agaricomycetes</taxon>
        <taxon>Russulales</taxon>
        <taxon>Auriscalpiaceae</taxon>
        <taxon>Artomyces</taxon>
    </lineage>
</organism>
<dbReference type="EMBL" id="MU277230">
    <property type="protein sequence ID" value="KAI0058979.1"/>
    <property type="molecule type" value="Genomic_DNA"/>
</dbReference>
<reference evidence="1" key="1">
    <citation type="submission" date="2021-03" db="EMBL/GenBank/DDBJ databases">
        <authorList>
            <consortium name="DOE Joint Genome Institute"/>
            <person name="Ahrendt S."/>
            <person name="Looney B.P."/>
            <person name="Miyauchi S."/>
            <person name="Morin E."/>
            <person name="Drula E."/>
            <person name="Courty P.E."/>
            <person name="Chicoki N."/>
            <person name="Fauchery L."/>
            <person name="Kohler A."/>
            <person name="Kuo A."/>
            <person name="Labutti K."/>
            <person name="Pangilinan J."/>
            <person name="Lipzen A."/>
            <person name="Riley R."/>
            <person name="Andreopoulos W."/>
            <person name="He G."/>
            <person name="Johnson J."/>
            <person name="Barry K.W."/>
            <person name="Grigoriev I.V."/>
            <person name="Nagy L."/>
            <person name="Hibbett D."/>
            <person name="Henrissat B."/>
            <person name="Matheny P.B."/>
            <person name="Labbe J."/>
            <person name="Martin F."/>
        </authorList>
    </citation>
    <scope>NUCLEOTIDE SEQUENCE</scope>
    <source>
        <strain evidence="1">HHB10654</strain>
    </source>
</reference>
<protein>
    <submittedName>
        <fullName evidence="1">Uncharacterized protein</fullName>
    </submittedName>
</protein>
<sequence>MCESGHPTPRASLQGETSASTPMNRHPIAQLPVELLERILVYVPELEYKERVTSHHQSHANNSSWMGMTQVCSHWRKIILNLKEFWSFLPLELGRPPCRWLELSLALSNPTPIYIHAEKQYFTEDWYRCGLISALRESSRIREIRIDHPVNHLSQTVGPIVELLRLFCSTPAPFLEILDIDLAFYSESDMFGGNIPLRLHTLSLTRAHSISLDCSVFRAPLTSLKLMNMQLEQSYEKMLSILARFPDLLTLVLDCISFPTPVTAPSHERLSDVAFPALRCLVLVGRFHPIVKLIQHLHLPSQAAVTLCTPDHTYENVIIHTLPALKSIFSSFVRDASPTDLSFHKLTFYIRSNEEDDTTHSMSITLSEPFHPSSNGVPHSVRILLTSLFGVPPPRILCALLGAHGVRTLQVLARTVCSLSEWGAISIALPCVSHIDATGGSARGLVLALRAARFPRLETLCLHRVALDDVLSINVHRHHLTRIRPSVVRAPLIDVLQAVRSGEWIWTYLLVVRRHGSINIRIAS</sequence>
<reference evidence="1" key="2">
    <citation type="journal article" date="2022" name="New Phytol.">
        <title>Evolutionary transition to the ectomycorrhizal habit in the genomes of a hyperdiverse lineage of mushroom-forming fungi.</title>
        <authorList>
            <person name="Looney B."/>
            <person name="Miyauchi S."/>
            <person name="Morin E."/>
            <person name="Drula E."/>
            <person name="Courty P.E."/>
            <person name="Kohler A."/>
            <person name="Kuo A."/>
            <person name="LaButti K."/>
            <person name="Pangilinan J."/>
            <person name="Lipzen A."/>
            <person name="Riley R."/>
            <person name="Andreopoulos W."/>
            <person name="He G."/>
            <person name="Johnson J."/>
            <person name="Nolan M."/>
            <person name="Tritt A."/>
            <person name="Barry K.W."/>
            <person name="Grigoriev I.V."/>
            <person name="Nagy L.G."/>
            <person name="Hibbett D."/>
            <person name="Henrissat B."/>
            <person name="Matheny P.B."/>
            <person name="Labbe J."/>
            <person name="Martin F.M."/>
        </authorList>
    </citation>
    <scope>NUCLEOTIDE SEQUENCE</scope>
    <source>
        <strain evidence="1">HHB10654</strain>
    </source>
</reference>
<proteinExistence type="predicted"/>
<name>A0ACB8SRI8_9AGAM</name>